<dbReference type="Gene3D" id="3.40.50.1110">
    <property type="entry name" value="SGNH hydrolase"/>
    <property type="match status" value="1"/>
</dbReference>
<accession>A0A2U1SXB1</accession>
<dbReference type="SUPFAM" id="SSF52266">
    <property type="entry name" value="SGNH hydrolase"/>
    <property type="match status" value="1"/>
</dbReference>
<keyword evidence="3" id="KW-1185">Reference proteome</keyword>
<reference evidence="3" key="1">
    <citation type="submission" date="2018-04" db="EMBL/GenBank/DDBJ databases">
        <authorList>
            <person name="Liu S."/>
            <person name="Wang Z."/>
            <person name="Li J."/>
        </authorList>
    </citation>
    <scope>NUCLEOTIDE SEQUENCE [LARGE SCALE GENOMIC DNA]</scope>
    <source>
        <strain evidence="3">S1194</strain>
    </source>
</reference>
<feature type="domain" description="SGNH hydrolase-type esterase" evidence="1">
    <location>
        <begin position="13"/>
        <end position="165"/>
    </location>
</feature>
<dbReference type="Pfam" id="PF13472">
    <property type="entry name" value="Lipase_GDSL_2"/>
    <property type="match status" value="1"/>
</dbReference>
<evidence type="ECO:0000313" key="2">
    <source>
        <dbReference type="EMBL" id="PWB96275.1"/>
    </source>
</evidence>
<evidence type="ECO:0000259" key="1">
    <source>
        <dbReference type="Pfam" id="PF13472"/>
    </source>
</evidence>
<dbReference type="InterPro" id="IPR013830">
    <property type="entry name" value="SGNH_hydro"/>
</dbReference>
<dbReference type="Proteomes" id="UP000244978">
    <property type="component" value="Unassembled WGS sequence"/>
</dbReference>
<dbReference type="GO" id="GO:0004622">
    <property type="term" value="F:phosphatidylcholine lysophospholipase activity"/>
    <property type="evidence" value="ECO:0007669"/>
    <property type="project" value="TreeGrafter"/>
</dbReference>
<proteinExistence type="predicted"/>
<dbReference type="PANTHER" id="PTHR30383">
    <property type="entry name" value="THIOESTERASE 1/PROTEASE 1/LYSOPHOSPHOLIPASE L1"/>
    <property type="match status" value="1"/>
</dbReference>
<dbReference type="KEGG" id="salc:C2138_04320"/>
<dbReference type="AlphaFoldDB" id="A0A2U1SXB1"/>
<dbReference type="InterPro" id="IPR051532">
    <property type="entry name" value="Ester_Hydrolysis_Enzymes"/>
</dbReference>
<name>A0A2U1SXB1_9MICO</name>
<protein>
    <recommendedName>
        <fullName evidence="1">SGNH hydrolase-type esterase domain-containing protein</fullName>
    </recommendedName>
</protein>
<dbReference type="InterPro" id="IPR036514">
    <property type="entry name" value="SGNH_hydro_sf"/>
</dbReference>
<evidence type="ECO:0000313" key="3">
    <source>
        <dbReference type="Proteomes" id="UP000244978"/>
    </source>
</evidence>
<dbReference type="PANTHER" id="PTHR30383:SF5">
    <property type="entry name" value="SGNH HYDROLASE-TYPE ESTERASE DOMAIN-CONTAINING PROTEIN"/>
    <property type="match status" value="1"/>
</dbReference>
<sequence>MGEQLDDRRMIAFVGDSITATGDWQAWFPDDDIINFGVPGYTTDDVIERLDDIIDSAPDDILMLIGTNDLGLRYSVEHLVRNTETVLVELRRELPGTRMLVQSIMPRTPEFAPLITDANIHLRQFSSTVRAQYLDLWPALATASGALNERFTEDGLHLNGAGYEAWLEELRPGLERLRDLPPMSRPLHVIDGLI</sequence>
<organism evidence="2 3">
    <name type="scientific">Homoserinimonas hongtaonis</name>
    <dbReference type="NCBI Taxonomy" id="2079791"/>
    <lineage>
        <taxon>Bacteria</taxon>
        <taxon>Bacillati</taxon>
        <taxon>Actinomycetota</taxon>
        <taxon>Actinomycetes</taxon>
        <taxon>Micrococcales</taxon>
        <taxon>Microbacteriaceae</taxon>
        <taxon>Homoserinimonas</taxon>
    </lineage>
</organism>
<gene>
    <name evidence="2" type="ORF">DF220_13030</name>
</gene>
<comment type="caution">
    <text evidence="2">The sequence shown here is derived from an EMBL/GenBank/DDBJ whole genome shotgun (WGS) entry which is preliminary data.</text>
</comment>
<dbReference type="OrthoDB" id="9805821at2"/>
<dbReference type="EMBL" id="QEEX01000002">
    <property type="protein sequence ID" value="PWB96275.1"/>
    <property type="molecule type" value="Genomic_DNA"/>
</dbReference>